<accession>A0A7C4EWP6</accession>
<dbReference type="InterPro" id="IPR015867">
    <property type="entry name" value="N-reg_PII/ATP_PRibTrfase_C"/>
</dbReference>
<organism evidence="2">
    <name type="scientific">Desulfomonile tiedjei</name>
    <dbReference type="NCBI Taxonomy" id="2358"/>
    <lineage>
        <taxon>Bacteria</taxon>
        <taxon>Pseudomonadati</taxon>
        <taxon>Thermodesulfobacteriota</taxon>
        <taxon>Desulfomonilia</taxon>
        <taxon>Desulfomonilales</taxon>
        <taxon>Desulfomonilaceae</taxon>
        <taxon>Desulfomonile</taxon>
    </lineage>
</organism>
<dbReference type="Gene3D" id="3.30.70.120">
    <property type="match status" value="1"/>
</dbReference>
<dbReference type="GO" id="GO:0005507">
    <property type="term" value="F:copper ion binding"/>
    <property type="evidence" value="ECO:0007669"/>
    <property type="project" value="TreeGrafter"/>
</dbReference>
<dbReference type="InterPro" id="IPR011322">
    <property type="entry name" value="N-reg_PII-like_a/b"/>
</dbReference>
<sequence length="107" mass="11950">MASYVLCLVTIDDIEKAAKIAKVLVSEKLAACVNILPGLRSIYSWKGELCDESEYLLFIKTSGDGYPALEARVKEMHPYEVPEIIAIPIERGLAAYLRWIDDSMRSA</sequence>
<comment type="caution">
    <text evidence="2">The sequence shown here is derived from an EMBL/GenBank/DDBJ whole genome shotgun (WGS) entry which is preliminary data.</text>
</comment>
<dbReference type="PANTHER" id="PTHR23419:SF8">
    <property type="entry name" value="FI09726P"/>
    <property type="match status" value="1"/>
</dbReference>
<protein>
    <submittedName>
        <fullName evidence="2">Divalent-cation tolerance protein CutA</fullName>
    </submittedName>
</protein>
<evidence type="ECO:0000256" key="1">
    <source>
        <dbReference type="ARBA" id="ARBA00010169"/>
    </source>
</evidence>
<comment type="similarity">
    <text evidence="1">Belongs to the CutA family.</text>
</comment>
<reference evidence="2" key="1">
    <citation type="journal article" date="2020" name="mSystems">
        <title>Genome- and Community-Level Interaction Insights into Carbon Utilization and Element Cycling Functions of Hydrothermarchaeota in Hydrothermal Sediment.</title>
        <authorList>
            <person name="Zhou Z."/>
            <person name="Liu Y."/>
            <person name="Xu W."/>
            <person name="Pan J."/>
            <person name="Luo Z.H."/>
            <person name="Li M."/>
        </authorList>
    </citation>
    <scope>NUCLEOTIDE SEQUENCE [LARGE SCALE GENOMIC DNA]</scope>
    <source>
        <strain evidence="2">SpSt-769</strain>
    </source>
</reference>
<dbReference type="AlphaFoldDB" id="A0A7C4EWP6"/>
<evidence type="ECO:0000313" key="2">
    <source>
        <dbReference type="EMBL" id="HGH62113.1"/>
    </source>
</evidence>
<dbReference type="Pfam" id="PF03091">
    <property type="entry name" value="CutA1"/>
    <property type="match status" value="1"/>
</dbReference>
<dbReference type="GO" id="GO:0010038">
    <property type="term" value="P:response to metal ion"/>
    <property type="evidence" value="ECO:0007669"/>
    <property type="project" value="InterPro"/>
</dbReference>
<name>A0A7C4EWP6_9BACT</name>
<dbReference type="InterPro" id="IPR004323">
    <property type="entry name" value="Ion_tolerance_CutA"/>
</dbReference>
<dbReference type="EMBL" id="DTGT01000407">
    <property type="protein sequence ID" value="HGH62113.1"/>
    <property type="molecule type" value="Genomic_DNA"/>
</dbReference>
<dbReference type="SUPFAM" id="SSF54913">
    <property type="entry name" value="GlnB-like"/>
    <property type="match status" value="1"/>
</dbReference>
<proteinExistence type="inferred from homology"/>
<gene>
    <name evidence="2" type="ORF">ENV54_12540</name>
</gene>
<dbReference type="PANTHER" id="PTHR23419">
    <property type="entry name" value="DIVALENT CATION TOLERANCE CUTA-RELATED"/>
    <property type="match status" value="1"/>
</dbReference>